<dbReference type="RefSeq" id="WP_340277677.1">
    <property type="nucleotide sequence ID" value="NZ_JBAKIA010000030.1"/>
</dbReference>
<comment type="caution">
    <text evidence="1">The sequence shown here is derived from an EMBL/GenBank/DDBJ whole genome shotgun (WGS) entry which is preliminary data.</text>
</comment>
<sequence length="301" mass="32873">MSQAVDATTTLDTLVISAGSYGGYSFSGITSYSVGWSWYGVGANSFYTISSLYSSIFGQAHAWDLYMISLDSFDFLAQYVHDLTLLAHDLYTFNAETLANSIIMYTNMDILAETNDIIPLQVYMRSDELSSEYDSGDHSFSGSSFTPLAALGHYLYGGGETMSVDLHNLGLEIEASEITPLNSLIEDSNSNSQTVSGTFAYSTYKDSLIHGAWLGGITLKVDGYFSRTSETEWNFVGDITGLPDQYDVNENADRGAIADFSTDMLELIGAIGGGDEYQIDLDGTIHVELNNNVLIYDEYGL</sequence>
<accession>A0ABU8TSC7</accession>
<proteinExistence type="predicted"/>
<dbReference type="InterPro" id="IPR028056">
    <property type="entry name" value="Colicin_M"/>
</dbReference>
<gene>
    <name evidence="1" type="ORF">V6575_22525</name>
</gene>
<dbReference type="Proteomes" id="UP001385499">
    <property type="component" value="Unassembled WGS sequence"/>
</dbReference>
<dbReference type="Gene3D" id="3.30.450.400">
    <property type="entry name" value="Colicin M, catalytic domain"/>
    <property type="match status" value="1"/>
</dbReference>
<dbReference type="Pfam" id="PF14859">
    <property type="entry name" value="Colicin_M"/>
    <property type="match status" value="1"/>
</dbReference>
<keyword evidence="2" id="KW-1185">Reference proteome</keyword>
<name>A0ABU8TSC7_9HYPH</name>
<evidence type="ECO:0000313" key="2">
    <source>
        <dbReference type="Proteomes" id="UP001385499"/>
    </source>
</evidence>
<reference evidence="1 2" key="1">
    <citation type="submission" date="2024-02" db="EMBL/GenBank/DDBJ databases">
        <title>Roseibium algae sp. nov., isolated from marine alga (Grateloupia sp.), showing potential in myo-inositol conversion.</title>
        <authorList>
            <person name="Wang Y."/>
        </authorList>
    </citation>
    <scope>NUCLEOTIDE SEQUENCE [LARGE SCALE GENOMIC DNA]</scope>
    <source>
        <strain evidence="1 2">H3510</strain>
    </source>
</reference>
<organism evidence="1 2">
    <name type="scientific">Roseibium algae</name>
    <dbReference type="NCBI Taxonomy" id="3123038"/>
    <lineage>
        <taxon>Bacteria</taxon>
        <taxon>Pseudomonadati</taxon>
        <taxon>Pseudomonadota</taxon>
        <taxon>Alphaproteobacteria</taxon>
        <taxon>Hyphomicrobiales</taxon>
        <taxon>Stappiaceae</taxon>
        <taxon>Roseibium</taxon>
    </lineage>
</organism>
<dbReference type="EMBL" id="JBAKIA010000030">
    <property type="protein sequence ID" value="MEJ8476862.1"/>
    <property type="molecule type" value="Genomic_DNA"/>
</dbReference>
<evidence type="ECO:0000313" key="1">
    <source>
        <dbReference type="EMBL" id="MEJ8476862.1"/>
    </source>
</evidence>
<protein>
    <submittedName>
        <fullName evidence="1">Lipid II-degrading bacteriocin</fullName>
    </submittedName>
</protein>